<evidence type="ECO:0000313" key="2">
    <source>
        <dbReference type="Proteomes" id="UP000249248"/>
    </source>
</evidence>
<sequence length="285" mass="33525">MFFSCVEKNNSSSLSSQVTEKQLKKFKETPERLSEIVSAIAKINELQASQIGIGGEEGENYKNFRNLKANSTIDELVQLTANKNETVATYAGWALADTNYSDLKTIFNNFILQETIVETYSGCIISEDYSYSSIYYRYYYNLNHSERAKDKILFQLDSSILSSQNSERLLQIALENRIYDESYIDRIETLAFEKQNTDALFYLCKWNKSRYATEIRSELVRLLESTDNYTSNYFYQVIDELFDYKDFETKQIIVQKLKEDRAWESKENRFIYLLNENNIYNIDHE</sequence>
<comment type="caution">
    <text evidence="1">The sequence shown here is derived from an EMBL/GenBank/DDBJ whole genome shotgun (WGS) entry which is preliminary data.</text>
</comment>
<reference evidence="1 2" key="1">
    <citation type="submission" date="2018-06" db="EMBL/GenBank/DDBJ databases">
        <title>The draft genome sequence of Crocinitomix sp. SM1701.</title>
        <authorList>
            <person name="Zhang X."/>
        </authorList>
    </citation>
    <scope>NUCLEOTIDE SEQUENCE [LARGE SCALE GENOMIC DNA]</scope>
    <source>
        <strain evidence="1 2">SM1701</strain>
    </source>
</reference>
<name>A0A2W1MUZ0_9FLAO</name>
<protein>
    <submittedName>
        <fullName evidence="1">Uncharacterized protein</fullName>
    </submittedName>
</protein>
<dbReference type="EMBL" id="QKSB01000025">
    <property type="protein sequence ID" value="PZE15627.1"/>
    <property type="molecule type" value="Genomic_DNA"/>
</dbReference>
<evidence type="ECO:0000313" key="1">
    <source>
        <dbReference type="EMBL" id="PZE15627.1"/>
    </source>
</evidence>
<dbReference type="Proteomes" id="UP000249248">
    <property type="component" value="Unassembled WGS sequence"/>
</dbReference>
<dbReference type="AlphaFoldDB" id="A0A2W1MUZ0"/>
<organism evidence="1 2">
    <name type="scientific">Putridiphycobacter roseus</name>
    <dbReference type="NCBI Taxonomy" id="2219161"/>
    <lineage>
        <taxon>Bacteria</taxon>
        <taxon>Pseudomonadati</taxon>
        <taxon>Bacteroidota</taxon>
        <taxon>Flavobacteriia</taxon>
        <taxon>Flavobacteriales</taxon>
        <taxon>Crocinitomicaceae</taxon>
        <taxon>Putridiphycobacter</taxon>
    </lineage>
</organism>
<keyword evidence="2" id="KW-1185">Reference proteome</keyword>
<accession>A0A2W1MUZ0</accession>
<proteinExistence type="predicted"/>
<gene>
    <name evidence="1" type="ORF">DNU06_17100</name>
</gene>